<dbReference type="SUPFAM" id="SSF46689">
    <property type="entry name" value="Homeodomain-like"/>
    <property type="match status" value="1"/>
</dbReference>
<evidence type="ECO:0000256" key="4">
    <source>
        <dbReference type="PROSITE-ProRule" id="PRU00335"/>
    </source>
</evidence>
<feature type="DNA-binding region" description="H-T-H motif" evidence="4">
    <location>
        <begin position="29"/>
        <end position="48"/>
    </location>
</feature>
<dbReference type="Gene3D" id="1.10.357.10">
    <property type="entry name" value="Tetracycline Repressor, domain 2"/>
    <property type="match status" value="1"/>
</dbReference>
<comment type="caution">
    <text evidence="6">The sequence shown here is derived from an EMBL/GenBank/DDBJ whole genome shotgun (WGS) entry which is preliminary data.</text>
</comment>
<dbReference type="InterPro" id="IPR001647">
    <property type="entry name" value="HTH_TetR"/>
</dbReference>
<dbReference type="RefSeq" id="WP_382370166.1">
    <property type="nucleotide sequence ID" value="NZ_JBHRZI010000010.1"/>
</dbReference>
<dbReference type="Gene3D" id="1.10.10.60">
    <property type="entry name" value="Homeodomain-like"/>
    <property type="match status" value="1"/>
</dbReference>
<dbReference type="InterPro" id="IPR009057">
    <property type="entry name" value="Homeodomain-like_sf"/>
</dbReference>
<keyword evidence="3" id="KW-0804">Transcription</keyword>
<evidence type="ECO:0000313" key="7">
    <source>
        <dbReference type="Proteomes" id="UP001595690"/>
    </source>
</evidence>
<dbReference type="PANTHER" id="PTHR47506:SF1">
    <property type="entry name" value="HTH-TYPE TRANSCRIPTIONAL REGULATOR YJDC"/>
    <property type="match status" value="1"/>
</dbReference>
<proteinExistence type="predicted"/>
<dbReference type="SUPFAM" id="SSF48498">
    <property type="entry name" value="Tetracyclin repressor-like, C-terminal domain"/>
    <property type="match status" value="1"/>
</dbReference>
<keyword evidence="1" id="KW-0805">Transcription regulation</keyword>
<dbReference type="InterPro" id="IPR011075">
    <property type="entry name" value="TetR_C"/>
</dbReference>
<evidence type="ECO:0000256" key="2">
    <source>
        <dbReference type="ARBA" id="ARBA00023125"/>
    </source>
</evidence>
<dbReference type="Pfam" id="PF00440">
    <property type="entry name" value="TetR_N"/>
    <property type="match status" value="1"/>
</dbReference>
<evidence type="ECO:0000256" key="1">
    <source>
        <dbReference type="ARBA" id="ARBA00023015"/>
    </source>
</evidence>
<evidence type="ECO:0000259" key="5">
    <source>
        <dbReference type="PROSITE" id="PS50977"/>
    </source>
</evidence>
<reference evidence="7" key="1">
    <citation type="journal article" date="2019" name="Int. J. Syst. Evol. Microbiol.">
        <title>The Global Catalogue of Microorganisms (GCM) 10K type strain sequencing project: providing services to taxonomists for standard genome sequencing and annotation.</title>
        <authorList>
            <consortium name="The Broad Institute Genomics Platform"/>
            <consortium name="The Broad Institute Genome Sequencing Center for Infectious Disease"/>
            <person name="Wu L."/>
            <person name="Ma J."/>
        </authorList>
    </citation>
    <scope>NUCLEOTIDE SEQUENCE [LARGE SCALE GENOMIC DNA]</scope>
    <source>
        <strain evidence="7">CGMCC 4.7405</strain>
    </source>
</reference>
<dbReference type="InterPro" id="IPR036271">
    <property type="entry name" value="Tet_transcr_reg_TetR-rel_C_sf"/>
</dbReference>
<evidence type="ECO:0000256" key="3">
    <source>
        <dbReference type="ARBA" id="ARBA00023163"/>
    </source>
</evidence>
<keyword evidence="2 4" id="KW-0238">DNA-binding</keyword>
<name>A0ABV8BNF1_9PSEU</name>
<dbReference type="EMBL" id="JBHRZI010000010">
    <property type="protein sequence ID" value="MFC3891129.1"/>
    <property type="molecule type" value="Genomic_DNA"/>
</dbReference>
<evidence type="ECO:0000313" key="6">
    <source>
        <dbReference type="EMBL" id="MFC3891129.1"/>
    </source>
</evidence>
<dbReference type="PANTHER" id="PTHR47506">
    <property type="entry name" value="TRANSCRIPTIONAL REGULATORY PROTEIN"/>
    <property type="match status" value="1"/>
</dbReference>
<dbReference type="PROSITE" id="PS50977">
    <property type="entry name" value="HTH_TETR_2"/>
    <property type="match status" value="1"/>
</dbReference>
<dbReference type="Proteomes" id="UP001595690">
    <property type="component" value="Unassembled WGS sequence"/>
</dbReference>
<dbReference type="Pfam" id="PF16925">
    <property type="entry name" value="TetR_C_13"/>
    <property type="match status" value="1"/>
</dbReference>
<gene>
    <name evidence="6" type="ORF">ACFOWZ_06550</name>
</gene>
<dbReference type="PRINTS" id="PR00455">
    <property type="entry name" value="HTHTETR"/>
</dbReference>
<organism evidence="6 7">
    <name type="scientific">Lentzea rhizosphaerae</name>
    <dbReference type="NCBI Taxonomy" id="2041025"/>
    <lineage>
        <taxon>Bacteria</taxon>
        <taxon>Bacillati</taxon>
        <taxon>Actinomycetota</taxon>
        <taxon>Actinomycetes</taxon>
        <taxon>Pseudonocardiales</taxon>
        <taxon>Pseudonocardiaceae</taxon>
        <taxon>Lentzea</taxon>
    </lineage>
</organism>
<protein>
    <submittedName>
        <fullName evidence="6">TetR/AcrR family transcriptional regulator</fullName>
    </submittedName>
</protein>
<feature type="domain" description="HTH tetR-type" evidence="5">
    <location>
        <begin position="6"/>
        <end position="66"/>
    </location>
</feature>
<accession>A0ABV8BNF1</accession>
<keyword evidence="7" id="KW-1185">Reference proteome</keyword>
<sequence length="192" mass="20852">MGRPKKFDPEKAVEQAAETFRVHGYAETSPQSLADSLGIGKGSLYHAFGSKHELFLRSLERYTDTSLADLKAVMDEGRPIRERVRELLTGFVEADLNDPDRCGCLVVNTAVELRTSDEPTVKLLGKSFEATESVLHLAFIAAQHAGEIDADRDPKALAGLVQSSMIGLRVLVKTTSDRDRLGSIIDAAVAAI</sequence>